<reference evidence="1" key="1">
    <citation type="submission" date="2012-05" db="EMBL/GenBank/DDBJ databases">
        <authorList>
            <person name="Krishnakumar V."/>
            <person name="Cheung F."/>
            <person name="Xiao Y."/>
            <person name="Chan A."/>
            <person name="Moskal W.A."/>
            <person name="Town C.D."/>
        </authorList>
    </citation>
    <scope>NUCLEOTIDE SEQUENCE</scope>
</reference>
<organism evidence="1">
    <name type="scientific">Lotus japonicus</name>
    <name type="common">Lotus corniculatus var. japonicus</name>
    <dbReference type="NCBI Taxonomy" id="34305"/>
    <lineage>
        <taxon>Eukaryota</taxon>
        <taxon>Viridiplantae</taxon>
        <taxon>Streptophyta</taxon>
        <taxon>Embryophyta</taxon>
        <taxon>Tracheophyta</taxon>
        <taxon>Spermatophyta</taxon>
        <taxon>Magnoliopsida</taxon>
        <taxon>eudicotyledons</taxon>
        <taxon>Gunneridae</taxon>
        <taxon>Pentapetalae</taxon>
        <taxon>rosids</taxon>
        <taxon>fabids</taxon>
        <taxon>Fabales</taxon>
        <taxon>Fabaceae</taxon>
        <taxon>Papilionoideae</taxon>
        <taxon>50 kb inversion clade</taxon>
        <taxon>NPAAA clade</taxon>
        <taxon>Hologalegina</taxon>
        <taxon>robinioid clade</taxon>
        <taxon>Loteae</taxon>
        <taxon>Lotus</taxon>
    </lineage>
</organism>
<protein>
    <submittedName>
        <fullName evidence="1">Uncharacterized protein</fullName>
    </submittedName>
</protein>
<dbReference type="EMBL" id="BT135501">
    <property type="protein sequence ID" value="AFK35296.1"/>
    <property type="molecule type" value="mRNA"/>
</dbReference>
<sequence>MASYLSPFFSALFSIKTQIPAVIPTRFCKHPEYNCKFHSQNKVQYKKIHTKLVEESHIDYYRYGQLSVHKW</sequence>
<evidence type="ECO:0000313" key="1">
    <source>
        <dbReference type="EMBL" id="AFK35296.1"/>
    </source>
</evidence>
<name>I3S4V4_LOTJA</name>
<dbReference type="AlphaFoldDB" id="I3S4V4"/>
<proteinExistence type="evidence at transcript level"/>
<accession>I3S4V4</accession>